<dbReference type="PROSITE" id="PS51257">
    <property type="entry name" value="PROKAR_LIPOPROTEIN"/>
    <property type="match status" value="1"/>
</dbReference>
<dbReference type="InterPro" id="IPR032466">
    <property type="entry name" value="Metal_Hydrolase"/>
</dbReference>
<evidence type="ECO:0000259" key="2">
    <source>
        <dbReference type="Pfam" id="PF07969"/>
    </source>
</evidence>
<name>A0AAU7Z195_9BACT</name>
<proteinExistence type="predicted"/>
<dbReference type="EMBL" id="CP132938">
    <property type="protein sequence ID" value="XCB22597.1"/>
    <property type="molecule type" value="Genomic_DNA"/>
</dbReference>
<accession>A0AAU7Z195</accession>
<feature type="signal peptide" evidence="1">
    <location>
        <begin position="1"/>
        <end position="22"/>
    </location>
</feature>
<dbReference type="Gene3D" id="3.20.20.140">
    <property type="entry name" value="Metal-dependent hydrolases"/>
    <property type="match status" value="1"/>
</dbReference>
<dbReference type="InterPro" id="IPR011059">
    <property type="entry name" value="Metal-dep_hydrolase_composite"/>
</dbReference>
<dbReference type="EC" id="3.5.-.-" evidence="3"/>
<feature type="chain" id="PRO_5043627592" evidence="1">
    <location>
        <begin position="23"/>
        <end position="556"/>
    </location>
</feature>
<dbReference type="CDD" id="cd01300">
    <property type="entry name" value="YtcJ_like"/>
    <property type="match status" value="1"/>
</dbReference>
<dbReference type="PANTHER" id="PTHR22642">
    <property type="entry name" value="IMIDAZOLONEPROPIONASE"/>
    <property type="match status" value="1"/>
</dbReference>
<evidence type="ECO:0000256" key="1">
    <source>
        <dbReference type="SAM" id="SignalP"/>
    </source>
</evidence>
<protein>
    <submittedName>
        <fullName evidence="3">Amidohydrolase</fullName>
        <ecNumber evidence="3">3.5.-.-</ecNumber>
    </submittedName>
</protein>
<dbReference type="KEGG" id="tgi:RBB81_01375"/>
<evidence type="ECO:0000313" key="3">
    <source>
        <dbReference type="EMBL" id="XCB22597.1"/>
    </source>
</evidence>
<dbReference type="SUPFAM" id="SSF51338">
    <property type="entry name" value="Composite domain of metallo-dependent hydrolases"/>
    <property type="match status" value="1"/>
</dbReference>
<dbReference type="Pfam" id="PF07969">
    <property type="entry name" value="Amidohydro_3"/>
    <property type="match status" value="1"/>
</dbReference>
<dbReference type="Gene3D" id="2.30.40.10">
    <property type="entry name" value="Urease, subunit C, domain 1"/>
    <property type="match status" value="1"/>
</dbReference>
<reference evidence="3" key="2">
    <citation type="journal article" date="2024" name="Environ. Microbiol.">
        <title>Genome analysis and description of Tunturibacter gen. nov. expands the diversity of Terriglobia in tundra soils.</title>
        <authorList>
            <person name="Messyasz A."/>
            <person name="Mannisto M.K."/>
            <person name="Kerkhof L.J."/>
            <person name="Haggblom M.M."/>
        </authorList>
    </citation>
    <scope>NUCLEOTIDE SEQUENCE</scope>
    <source>
        <strain evidence="3">M8UP39</strain>
    </source>
</reference>
<dbReference type="InterPro" id="IPR013108">
    <property type="entry name" value="Amidohydro_3"/>
</dbReference>
<dbReference type="InterPro" id="IPR033932">
    <property type="entry name" value="YtcJ-like"/>
</dbReference>
<dbReference type="SUPFAM" id="SSF51556">
    <property type="entry name" value="Metallo-dependent hydrolases"/>
    <property type="match status" value="1"/>
</dbReference>
<sequence>MKLSWLCSLIVVLGACCCSASATEASLILVNAKLWTENPAQPTAQAVALDGSRILAVGNNAAIRKLVGPDTRIIDLGGRLLLPGFNDSHVHFLIGGGSLITVHLGAANSQAEFKERIAQFAGTLPKGAWLRNGLWDHQRWNPPVLPDHQLIDDVSGDHPAFLWRLDGHMALMNAQAMKLAGIDRNTKDVPGGEIERDKDGNPTGILKDAAIALVQRIMPPLSPKEESQAMEAAAHGVTSVQNMADSSEDRGQPDNFREFQKIERAGKLTVRIYEAFPVRDWKTLADAGIVAPFGSPYLRIGNLKAFADGALGSETAWMDEPFTNNPAKSGLASPDLLDVEHFYESMRQADKAGLQLTIHAIGDRANRTILDLYGRLEKDNGPADRRPRIEHAQHLHPEDYARFAKLGVIVSMQPYHAIDDGRWAETILGPQRIKSSYAWKSLLDAGATLAFGSDWPVAPLDPVMGIYAATTRRTFDGKNPNGWIPEQRITVAQAVHAYTMGSAFAEHQETVKGSIEPGKLADLVVLSDDIFTIPPEAIEKTRVDMTIFDGKVIYQR</sequence>
<dbReference type="RefSeq" id="WP_353072447.1">
    <property type="nucleotide sequence ID" value="NZ_CP132938.1"/>
</dbReference>
<dbReference type="Gene3D" id="3.10.310.70">
    <property type="match status" value="1"/>
</dbReference>
<keyword evidence="3" id="KW-0378">Hydrolase</keyword>
<dbReference type="AlphaFoldDB" id="A0AAU7Z195"/>
<dbReference type="PANTHER" id="PTHR22642:SF2">
    <property type="entry name" value="PROTEIN LONG AFTER FAR-RED 3"/>
    <property type="match status" value="1"/>
</dbReference>
<dbReference type="GO" id="GO:0016810">
    <property type="term" value="F:hydrolase activity, acting on carbon-nitrogen (but not peptide) bonds"/>
    <property type="evidence" value="ECO:0007669"/>
    <property type="project" value="InterPro"/>
</dbReference>
<gene>
    <name evidence="3" type="ORF">RBB81_01375</name>
</gene>
<reference evidence="3" key="1">
    <citation type="submission" date="2023-08" db="EMBL/GenBank/DDBJ databases">
        <authorList>
            <person name="Messyasz A."/>
            <person name="Mannisto M.K."/>
            <person name="Kerkhof L.J."/>
            <person name="Haggblom M."/>
        </authorList>
    </citation>
    <scope>NUCLEOTIDE SEQUENCE</scope>
    <source>
        <strain evidence="3">M8UP39</strain>
    </source>
</reference>
<keyword evidence="1" id="KW-0732">Signal</keyword>
<organism evidence="3">
    <name type="scientific">Tunturiibacter gelidiferens</name>
    <dbReference type="NCBI Taxonomy" id="3069689"/>
    <lineage>
        <taxon>Bacteria</taxon>
        <taxon>Pseudomonadati</taxon>
        <taxon>Acidobacteriota</taxon>
        <taxon>Terriglobia</taxon>
        <taxon>Terriglobales</taxon>
        <taxon>Acidobacteriaceae</taxon>
        <taxon>Tunturiibacter</taxon>
    </lineage>
</organism>
<feature type="domain" description="Amidohydrolase 3" evidence="2">
    <location>
        <begin position="72"/>
        <end position="554"/>
    </location>
</feature>